<sequence length="76" mass="7774">MSQNAPPYGLSSSASDAYNSNLPPPIDVAAASGNRWDSSNRPYASSSSPTSPPSPATRLINLPLLSPAGPLPRPGQ</sequence>
<comment type="caution">
    <text evidence="2">The sequence shown here is derived from an EMBL/GenBank/DDBJ whole genome shotgun (WGS) entry which is preliminary data.</text>
</comment>
<feature type="non-terminal residue" evidence="2">
    <location>
        <position position="76"/>
    </location>
</feature>
<evidence type="ECO:0000313" key="3">
    <source>
        <dbReference type="Proteomes" id="UP000748025"/>
    </source>
</evidence>
<feature type="compositionally biased region" description="Polar residues" evidence="1">
    <location>
        <begin position="1"/>
        <end position="21"/>
    </location>
</feature>
<protein>
    <submittedName>
        <fullName evidence="2">Uncharacterized protein</fullName>
    </submittedName>
</protein>
<organism evidence="2 3">
    <name type="scientific">Claviceps pusilla</name>
    <dbReference type="NCBI Taxonomy" id="123648"/>
    <lineage>
        <taxon>Eukaryota</taxon>
        <taxon>Fungi</taxon>
        <taxon>Dikarya</taxon>
        <taxon>Ascomycota</taxon>
        <taxon>Pezizomycotina</taxon>
        <taxon>Sordariomycetes</taxon>
        <taxon>Hypocreomycetidae</taxon>
        <taxon>Hypocreales</taxon>
        <taxon>Clavicipitaceae</taxon>
        <taxon>Claviceps</taxon>
    </lineage>
</organism>
<evidence type="ECO:0000313" key="2">
    <source>
        <dbReference type="EMBL" id="KAG5991003.1"/>
    </source>
</evidence>
<dbReference type="Proteomes" id="UP000748025">
    <property type="component" value="Unassembled WGS sequence"/>
</dbReference>
<feature type="compositionally biased region" description="Low complexity" evidence="1">
    <location>
        <begin position="39"/>
        <end position="49"/>
    </location>
</feature>
<reference evidence="2" key="1">
    <citation type="journal article" date="2020" name="bioRxiv">
        <title>Whole genome comparisons of ergot fungi reveals the divergence and evolution of species within the genus Claviceps are the result of varying mechanisms driving genome evolution and host range expansion.</title>
        <authorList>
            <person name="Wyka S.A."/>
            <person name="Mondo S.J."/>
            <person name="Liu M."/>
            <person name="Dettman J."/>
            <person name="Nalam V."/>
            <person name="Broders K.D."/>
        </authorList>
    </citation>
    <scope>NUCLEOTIDE SEQUENCE</scope>
    <source>
        <strain evidence="2">CCC 602</strain>
    </source>
</reference>
<dbReference type="AlphaFoldDB" id="A0A9P7SX37"/>
<name>A0A9P7SX37_9HYPO</name>
<dbReference type="EMBL" id="SRPW01002701">
    <property type="protein sequence ID" value="KAG5991003.1"/>
    <property type="molecule type" value="Genomic_DNA"/>
</dbReference>
<evidence type="ECO:0000256" key="1">
    <source>
        <dbReference type="SAM" id="MobiDB-lite"/>
    </source>
</evidence>
<gene>
    <name evidence="2" type="ORF">E4U43_004135</name>
</gene>
<accession>A0A9P7SX37</accession>
<keyword evidence="3" id="KW-1185">Reference proteome</keyword>
<proteinExistence type="predicted"/>
<feature type="region of interest" description="Disordered" evidence="1">
    <location>
        <begin position="1"/>
        <end position="76"/>
    </location>
</feature>